<comment type="similarity">
    <text evidence="3">In the C-terminal section; belongs to the MoeA family.</text>
</comment>
<dbReference type="SUPFAM" id="SSF53218">
    <property type="entry name" value="Molybdenum cofactor biosynthesis proteins"/>
    <property type="match status" value="1"/>
</dbReference>
<dbReference type="InterPro" id="IPR008284">
    <property type="entry name" value="MoCF_biosynth_CS"/>
</dbReference>
<evidence type="ECO:0000313" key="7">
    <source>
        <dbReference type="EMBL" id="EPB74933.1"/>
    </source>
</evidence>
<organism evidence="7 8">
    <name type="scientific">Ancylostoma ceylanicum</name>
    <dbReference type="NCBI Taxonomy" id="53326"/>
    <lineage>
        <taxon>Eukaryota</taxon>
        <taxon>Metazoa</taxon>
        <taxon>Ecdysozoa</taxon>
        <taxon>Nematoda</taxon>
        <taxon>Chromadorea</taxon>
        <taxon>Rhabditida</taxon>
        <taxon>Rhabditina</taxon>
        <taxon>Rhabditomorpha</taxon>
        <taxon>Strongyloidea</taxon>
        <taxon>Ancylostomatidae</taxon>
        <taxon>Ancylostomatinae</taxon>
        <taxon>Ancylostoma</taxon>
    </lineage>
</organism>
<protein>
    <submittedName>
        <fullName evidence="7">Molybdopterin binding domain protein</fullName>
    </submittedName>
</protein>
<keyword evidence="5" id="KW-0500">Molybdenum</keyword>
<dbReference type="GO" id="GO:0005829">
    <property type="term" value="C:cytosol"/>
    <property type="evidence" value="ECO:0007669"/>
    <property type="project" value="TreeGrafter"/>
</dbReference>
<dbReference type="GO" id="GO:0061598">
    <property type="term" value="F:molybdopterin adenylyltransferase activity"/>
    <property type="evidence" value="ECO:0007669"/>
    <property type="project" value="UniProtKB-UniRule"/>
</dbReference>
<dbReference type="CDD" id="cd00887">
    <property type="entry name" value="MoeA"/>
    <property type="match status" value="1"/>
</dbReference>
<comment type="similarity">
    <text evidence="2">In the N-terminal section; belongs to the MoaB/Mog family.</text>
</comment>
<comment type="function">
    <text evidence="5">Catalyzes two steps in the biosynthesis of the molybdenum cofactor. In the first step, molybdopterin is adenylated. Subsequently, molybdate is inserted into adenylated molybdopterin and AMP is released.</text>
</comment>
<dbReference type="InterPro" id="IPR001453">
    <property type="entry name" value="MoaB/Mog_dom"/>
</dbReference>
<comment type="catalytic activity">
    <reaction evidence="5">
        <text>molybdopterin + ATP + H(+) = adenylyl-molybdopterin + diphosphate</text>
        <dbReference type="Rhea" id="RHEA:31331"/>
        <dbReference type="ChEBI" id="CHEBI:15378"/>
        <dbReference type="ChEBI" id="CHEBI:30616"/>
        <dbReference type="ChEBI" id="CHEBI:33019"/>
        <dbReference type="ChEBI" id="CHEBI:58698"/>
        <dbReference type="ChEBI" id="CHEBI:62727"/>
    </reaction>
</comment>
<dbReference type="InterPro" id="IPR036135">
    <property type="entry name" value="MoeA_linker/N_sf"/>
</dbReference>
<comment type="pathway">
    <text evidence="1 5">Cofactor biosynthesis; molybdopterin biosynthesis.</text>
</comment>
<dbReference type="SUPFAM" id="SSF63867">
    <property type="entry name" value="MoeA C-terminal domain-like"/>
    <property type="match status" value="1"/>
</dbReference>
<dbReference type="SUPFAM" id="SSF63882">
    <property type="entry name" value="MoeA N-terminal region -like"/>
    <property type="match status" value="1"/>
</dbReference>
<evidence type="ECO:0000313" key="8">
    <source>
        <dbReference type="Proteomes" id="UP000054495"/>
    </source>
</evidence>
<dbReference type="Pfam" id="PF00994">
    <property type="entry name" value="MoCF_biosynth"/>
    <property type="match status" value="1"/>
</dbReference>
<keyword evidence="5" id="KW-0479">Metal-binding</keyword>
<evidence type="ECO:0000256" key="2">
    <source>
        <dbReference type="ARBA" id="ARBA00007589"/>
    </source>
</evidence>
<keyword evidence="5" id="KW-0808">Transferase</keyword>
<dbReference type="Gene3D" id="3.40.980.10">
    <property type="entry name" value="MoaB/Mog-like domain"/>
    <property type="match status" value="2"/>
</dbReference>
<dbReference type="InterPro" id="IPR036425">
    <property type="entry name" value="MoaB/Mog-like_dom_sf"/>
</dbReference>
<comment type="similarity">
    <text evidence="5">Belongs to the MoeA family.</text>
</comment>
<sequence>MAENDKVQNISSVVTRPRQSTWPALPMNEALAFVESVDVPRCVKYIPVAAVRVGQVLAERVVAKEDVPEVRTSIKDGYAVLASDPPGERRVIGSSTAGAPFLGTISAGECVRVSTGAFVPDGADAVAMVENTRLVKHDGIEELIISVDTTVKPGQDIRMPGSDIRKGDLLLDSGCVLGSAEIGILAGSGKRSVLMYRKPKVCVLSTGNELIALFGSLGFKAIDAGIAADRRECLVEAIRVSFQYAHVLVTSGGVSMGEKDLLKDVLMKDFGFEIHFGRVWMKPGLPTTFATGHMFGDKKFVFALPGNPVSSWVTAQLFAVPLLRKAAGHTRLFQQEIKVQLAEDINLDSRPEYRRAWLQHGGAIPTAITTGNQISSRLMSLSGANVLLKVPGKSAECTRLPAGEIVDALWLGAM</sequence>
<keyword evidence="5" id="KW-0460">Magnesium</keyword>
<dbReference type="FunFam" id="2.170.190.11:FF:000001">
    <property type="entry name" value="Molybdopterin molybdenumtransferase"/>
    <property type="match status" value="1"/>
</dbReference>
<dbReference type="Gene3D" id="3.90.105.10">
    <property type="entry name" value="Molybdopterin biosynthesis moea protein, domain 2"/>
    <property type="match status" value="1"/>
</dbReference>
<dbReference type="PROSITE" id="PS01079">
    <property type="entry name" value="MOCF_BIOSYNTHESIS_2"/>
    <property type="match status" value="1"/>
</dbReference>
<feature type="domain" description="MoaB/Mog" evidence="6">
    <location>
        <begin position="143"/>
        <end position="325"/>
    </location>
</feature>
<dbReference type="GO" id="GO:0099634">
    <property type="term" value="C:postsynaptic specialization membrane"/>
    <property type="evidence" value="ECO:0007669"/>
    <property type="project" value="GOC"/>
</dbReference>
<dbReference type="GO" id="GO:0097112">
    <property type="term" value="P:gamma-aminobutyric acid receptor clustering"/>
    <property type="evidence" value="ECO:0007669"/>
    <property type="project" value="TreeGrafter"/>
</dbReference>
<dbReference type="GO" id="GO:0005524">
    <property type="term" value="F:ATP binding"/>
    <property type="evidence" value="ECO:0007669"/>
    <property type="project" value="UniProtKB-UniRule"/>
</dbReference>
<dbReference type="AlphaFoldDB" id="A0A0D6LUS3"/>
<evidence type="ECO:0000259" key="6">
    <source>
        <dbReference type="SMART" id="SM00852"/>
    </source>
</evidence>
<dbReference type="InterPro" id="IPR005110">
    <property type="entry name" value="MoeA_linker/N"/>
</dbReference>
<dbReference type="Gene3D" id="2.40.340.10">
    <property type="entry name" value="MoeA, C-terminal, domain IV"/>
    <property type="match status" value="1"/>
</dbReference>
<dbReference type="InterPro" id="IPR005111">
    <property type="entry name" value="MoeA_C_domain_IV"/>
</dbReference>
<dbReference type="GO" id="GO:0061599">
    <property type="term" value="F:molybdopterin molybdotransferase activity"/>
    <property type="evidence" value="ECO:0007669"/>
    <property type="project" value="UniProtKB-UniRule"/>
</dbReference>
<dbReference type="UniPathway" id="UPA00344"/>
<evidence type="ECO:0000256" key="1">
    <source>
        <dbReference type="ARBA" id="ARBA00005046"/>
    </source>
</evidence>
<dbReference type="SMART" id="SM00852">
    <property type="entry name" value="MoCF_biosynth"/>
    <property type="match status" value="1"/>
</dbReference>
<dbReference type="EMBL" id="KE124922">
    <property type="protein sequence ID" value="EPB74933.1"/>
    <property type="molecule type" value="Genomic_DNA"/>
</dbReference>
<keyword evidence="4 5" id="KW-0501">Molybdenum cofactor biosynthesis</keyword>
<comment type="cofactor">
    <cofactor evidence="5">
        <name>Mg(2+)</name>
        <dbReference type="ChEBI" id="CHEBI:18420"/>
    </cofactor>
</comment>
<dbReference type="GO" id="GO:0072579">
    <property type="term" value="P:glycine receptor clustering"/>
    <property type="evidence" value="ECO:0007669"/>
    <property type="project" value="TreeGrafter"/>
</dbReference>
<dbReference type="GO" id="GO:0030425">
    <property type="term" value="C:dendrite"/>
    <property type="evidence" value="ECO:0007669"/>
    <property type="project" value="TreeGrafter"/>
</dbReference>
<name>A0A0D6LUS3_9BILA</name>
<proteinExistence type="inferred from homology"/>
<evidence type="ECO:0000256" key="5">
    <source>
        <dbReference type="RuleBase" id="RU365090"/>
    </source>
</evidence>
<gene>
    <name evidence="7" type="ORF">ANCCEY_05995</name>
</gene>
<reference evidence="7 8" key="1">
    <citation type="submission" date="2013-05" db="EMBL/GenBank/DDBJ databases">
        <title>Draft genome of the parasitic nematode Anyclostoma ceylanicum.</title>
        <authorList>
            <person name="Mitreva M."/>
        </authorList>
    </citation>
    <scope>NUCLEOTIDE SEQUENCE [LARGE SCALE GENOMIC DNA]</scope>
</reference>
<dbReference type="PANTHER" id="PTHR10192">
    <property type="entry name" value="MOLYBDOPTERIN BIOSYNTHESIS PROTEIN"/>
    <property type="match status" value="1"/>
</dbReference>
<comment type="catalytic activity">
    <reaction evidence="5">
        <text>adenylyl-molybdopterin + molybdate = Mo-molybdopterin + AMP + H(+)</text>
        <dbReference type="Rhea" id="RHEA:35047"/>
        <dbReference type="ChEBI" id="CHEBI:15378"/>
        <dbReference type="ChEBI" id="CHEBI:36264"/>
        <dbReference type="ChEBI" id="CHEBI:62727"/>
        <dbReference type="ChEBI" id="CHEBI:71302"/>
        <dbReference type="ChEBI" id="CHEBI:456215"/>
    </reaction>
</comment>
<dbReference type="PANTHER" id="PTHR10192:SF5">
    <property type="entry name" value="GEPHYRIN"/>
    <property type="match status" value="1"/>
</dbReference>
<dbReference type="GO" id="GO:0006777">
    <property type="term" value="P:Mo-molybdopterin cofactor biosynthetic process"/>
    <property type="evidence" value="ECO:0007669"/>
    <property type="project" value="UniProtKB-UniRule"/>
</dbReference>
<dbReference type="GO" id="GO:0098970">
    <property type="term" value="P:postsynaptic neurotransmitter receptor diffusion trapping"/>
    <property type="evidence" value="ECO:0007669"/>
    <property type="project" value="TreeGrafter"/>
</dbReference>
<dbReference type="Pfam" id="PF03453">
    <property type="entry name" value="MoeA_N"/>
    <property type="match status" value="1"/>
</dbReference>
<accession>A0A0D6LUS3</accession>
<dbReference type="GO" id="GO:0046872">
    <property type="term" value="F:metal ion binding"/>
    <property type="evidence" value="ECO:0007669"/>
    <property type="project" value="UniProtKB-UniRule"/>
</dbReference>
<dbReference type="Pfam" id="PF03454">
    <property type="entry name" value="MoeA_C"/>
    <property type="match status" value="1"/>
</dbReference>
<keyword evidence="8" id="KW-1185">Reference proteome</keyword>
<dbReference type="InterPro" id="IPR038987">
    <property type="entry name" value="MoeA-like"/>
</dbReference>
<evidence type="ECO:0000256" key="4">
    <source>
        <dbReference type="ARBA" id="ARBA00023150"/>
    </source>
</evidence>
<dbReference type="GO" id="GO:0007529">
    <property type="term" value="P:establishment of synaptic specificity at neuromuscular junction"/>
    <property type="evidence" value="ECO:0007669"/>
    <property type="project" value="TreeGrafter"/>
</dbReference>
<dbReference type="Gene3D" id="2.170.190.11">
    <property type="entry name" value="Molybdopterin biosynthesis moea protein, domain 3"/>
    <property type="match status" value="1"/>
</dbReference>
<evidence type="ECO:0000256" key="3">
    <source>
        <dbReference type="ARBA" id="ARBA00008339"/>
    </source>
</evidence>
<dbReference type="InterPro" id="IPR036688">
    <property type="entry name" value="MoeA_C_domain_IV_sf"/>
</dbReference>
<dbReference type="Proteomes" id="UP000054495">
    <property type="component" value="Unassembled WGS sequence"/>
</dbReference>